<sequence length="335" mass="37291">EPDAKKRGPGRPRGNRRTALLTHLDDYRASNQDEKYFSAQNFVRQLTKAFSDFSDTIVTESVYKSETEAAAELGNDAPELYIDSDEVQALRKQGQEALNMAKAWMKPGSFDKAFASAYKQSFMFLATPPVASAPFPHWMLQEFIAKQAAPLDEHMWTQLEPRKLTEAGFPTPEGQRAMTVDMLKMKISMAAQGDPKFLQQDLLRIASSVPTWALSELKGDMSALKTVMGMLDERPQAKKLLRDVEVAIAGYSAGTDLQKRTVDAVSMAVDYARKDATTLDARSRVASALSHLDRITKLLSEATPFSTRYLCKDIVDDPLYQYVAISADLILCMGQ</sequence>
<reference evidence="1" key="1">
    <citation type="submission" date="2023-10" db="EMBL/GenBank/DDBJ databases">
        <authorList>
            <person name="Chen Y."/>
            <person name="Shah S."/>
            <person name="Dougan E. K."/>
            <person name="Thang M."/>
            <person name="Chan C."/>
        </authorList>
    </citation>
    <scope>NUCLEOTIDE SEQUENCE [LARGE SCALE GENOMIC DNA]</scope>
</reference>
<evidence type="ECO:0000313" key="1">
    <source>
        <dbReference type="EMBL" id="CAK0851851.1"/>
    </source>
</evidence>
<protein>
    <submittedName>
        <fullName evidence="1">Uncharacterized protein</fullName>
    </submittedName>
</protein>
<name>A0ABN9U0E1_9DINO</name>
<gene>
    <name evidence="1" type="ORF">PCOR1329_LOCUS43879</name>
</gene>
<organism evidence="1 2">
    <name type="scientific">Prorocentrum cordatum</name>
    <dbReference type="NCBI Taxonomy" id="2364126"/>
    <lineage>
        <taxon>Eukaryota</taxon>
        <taxon>Sar</taxon>
        <taxon>Alveolata</taxon>
        <taxon>Dinophyceae</taxon>
        <taxon>Prorocentrales</taxon>
        <taxon>Prorocentraceae</taxon>
        <taxon>Prorocentrum</taxon>
    </lineage>
</organism>
<accession>A0ABN9U0E1</accession>
<dbReference type="Proteomes" id="UP001189429">
    <property type="component" value="Unassembled WGS sequence"/>
</dbReference>
<feature type="non-terminal residue" evidence="1">
    <location>
        <position position="1"/>
    </location>
</feature>
<proteinExistence type="predicted"/>
<comment type="caution">
    <text evidence="1">The sequence shown here is derived from an EMBL/GenBank/DDBJ whole genome shotgun (WGS) entry which is preliminary data.</text>
</comment>
<keyword evidence="2" id="KW-1185">Reference proteome</keyword>
<feature type="non-terminal residue" evidence="1">
    <location>
        <position position="335"/>
    </location>
</feature>
<evidence type="ECO:0000313" key="2">
    <source>
        <dbReference type="Proteomes" id="UP001189429"/>
    </source>
</evidence>
<dbReference type="EMBL" id="CAUYUJ010015276">
    <property type="protein sequence ID" value="CAK0851851.1"/>
    <property type="molecule type" value="Genomic_DNA"/>
</dbReference>